<dbReference type="PANTHER" id="PTHR11012">
    <property type="entry name" value="PROTEIN KINASE-LIKE DOMAIN-CONTAINING"/>
    <property type="match status" value="1"/>
</dbReference>
<dbReference type="InterPro" id="IPR004119">
    <property type="entry name" value="EcKL"/>
</dbReference>
<dbReference type="InterPro" id="IPR011009">
    <property type="entry name" value="Kinase-like_dom_sf"/>
</dbReference>
<proteinExistence type="predicted"/>
<dbReference type="PANTHER" id="PTHR11012:SF56">
    <property type="entry name" value="CHK KINASE-LIKE DOMAIN-CONTAINING PROTEIN-RELATED"/>
    <property type="match status" value="1"/>
</dbReference>
<dbReference type="SUPFAM" id="SSF56112">
    <property type="entry name" value="Protein kinase-like (PK-like)"/>
    <property type="match status" value="1"/>
</dbReference>
<protein>
    <recommendedName>
        <fullName evidence="1">CHK kinase-like domain-containing protein</fullName>
    </recommendedName>
</protein>
<evidence type="ECO:0000313" key="2">
    <source>
        <dbReference type="EMBL" id="JAS96136.1"/>
    </source>
</evidence>
<name>A0A1B6JAC7_9HEMI</name>
<dbReference type="InterPro" id="IPR015897">
    <property type="entry name" value="CHK_kinase-like"/>
</dbReference>
<dbReference type="EMBL" id="GECU01011570">
    <property type="protein sequence ID" value="JAS96136.1"/>
    <property type="molecule type" value="Transcribed_RNA"/>
</dbReference>
<sequence length="408" mass="47061">MAVTIPEFIDKTFLTRCLQGEFGYSTIVTNFKAERLISEDLDFTSCLVRVKCEYKTNQNEDVESTSLIVKAPLQGSYTDMLEKEGCKEQYFYYNIVPKLSTLHSLDFPRTFECGNKSVIVMEDLNSLGFQVPKSMALLDFEHCKLYIQSVAKLQATSIVVNEREPKYFDNFKASSNKLTNDDVLLKQRISTMATIGAKSLADLVRGLHKHEDTVKFLDKVSNILWDMVMSSEDSNDSLKCLIQYDIWPTNLMFKYDEFGNVKSVKLLDFQMYSFSPAVIDIIAFVWRSANHDVRECRLDELFHIYVDTLNGILSDLGSSTTLTFSQLKKHLEIFSPWALFVVCFFLPYGQVKQHLPLGTLFEFLDREPQKYYDILIQAYKKSSPYFESVLLHLEAQGVFESICRLYIK</sequence>
<dbReference type="Pfam" id="PF02958">
    <property type="entry name" value="EcKL"/>
    <property type="match status" value="1"/>
</dbReference>
<dbReference type="SMART" id="SM00587">
    <property type="entry name" value="CHK"/>
    <property type="match status" value="1"/>
</dbReference>
<organism evidence="2">
    <name type="scientific">Homalodisca liturata</name>
    <dbReference type="NCBI Taxonomy" id="320908"/>
    <lineage>
        <taxon>Eukaryota</taxon>
        <taxon>Metazoa</taxon>
        <taxon>Ecdysozoa</taxon>
        <taxon>Arthropoda</taxon>
        <taxon>Hexapoda</taxon>
        <taxon>Insecta</taxon>
        <taxon>Pterygota</taxon>
        <taxon>Neoptera</taxon>
        <taxon>Paraneoptera</taxon>
        <taxon>Hemiptera</taxon>
        <taxon>Auchenorrhyncha</taxon>
        <taxon>Membracoidea</taxon>
        <taxon>Cicadellidae</taxon>
        <taxon>Cicadellinae</taxon>
        <taxon>Proconiini</taxon>
        <taxon>Homalodisca</taxon>
    </lineage>
</organism>
<feature type="domain" description="CHK kinase-like" evidence="1">
    <location>
        <begin position="119"/>
        <end position="315"/>
    </location>
</feature>
<accession>A0A1B6JAC7</accession>
<evidence type="ECO:0000259" key="1">
    <source>
        <dbReference type="SMART" id="SM00587"/>
    </source>
</evidence>
<dbReference type="AlphaFoldDB" id="A0A1B6JAC7"/>
<gene>
    <name evidence="2" type="ORF">g.44022</name>
</gene>
<reference evidence="2" key="1">
    <citation type="submission" date="2015-11" db="EMBL/GenBank/DDBJ databases">
        <title>De novo transcriptome assembly of four potential Pierce s Disease insect vectors from Arizona vineyards.</title>
        <authorList>
            <person name="Tassone E.E."/>
        </authorList>
    </citation>
    <scope>NUCLEOTIDE SEQUENCE</scope>
</reference>